<comment type="caution">
    <text evidence="1">The sequence shown here is derived from an EMBL/GenBank/DDBJ whole genome shotgun (WGS) entry which is preliminary data.</text>
</comment>
<evidence type="ECO:0000313" key="2">
    <source>
        <dbReference type="Proteomes" id="UP000237105"/>
    </source>
</evidence>
<proteinExistence type="predicted"/>
<evidence type="ECO:0000313" key="1">
    <source>
        <dbReference type="EMBL" id="PON49917.1"/>
    </source>
</evidence>
<protein>
    <submittedName>
        <fullName evidence="1">Uncharacterized protein</fullName>
    </submittedName>
</protein>
<sequence length="60" mass="6862">ILICGHKLPVLASVYPCAQTAVPQKLFAVQRFSWYMGDHFLKYGSDQSLVGCCFLFRFIF</sequence>
<dbReference type="EMBL" id="JXTB01000252">
    <property type="protein sequence ID" value="PON49917.1"/>
    <property type="molecule type" value="Genomic_DNA"/>
</dbReference>
<organism evidence="1 2">
    <name type="scientific">Parasponia andersonii</name>
    <name type="common">Sponia andersonii</name>
    <dbReference type="NCBI Taxonomy" id="3476"/>
    <lineage>
        <taxon>Eukaryota</taxon>
        <taxon>Viridiplantae</taxon>
        <taxon>Streptophyta</taxon>
        <taxon>Embryophyta</taxon>
        <taxon>Tracheophyta</taxon>
        <taxon>Spermatophyta</taxon>
        <taxon>Magnoliopsida</taxon>
        <taxon>eudicotyledons</taxon>
        <taxon>Gunneridae</taxon>
        <taxon>Pentapetalae</taxon>
        <taxon>rosids</taxon>
        <taxon>fabids</taxon>
        <taxon>Rosales</taxon>
        <taxon>Cannabaceae</taxon>
        <taxon>Parasponia</taxon>
    </lineage>
</organism>
<keyword evidence="2" id="KW-1185">Reference proteome</keyword>
<feature type="non-terminal residue" evidence="1">
    <location>
        <position position="1"/>
    </location>
</feature>
<dbReference type="Proteomes" id="UP000237105">
    <property type="component" value="Unassembled WGS sequence"/>
</dbReference>
<name>A0A2P5BM94_PARAD</name>
<dbReference type="AlphaFoldDB" id="A0A2P5BM94"/>
<accession>A0A2P5BM94</accession>
<reference evidence="2" key="1">
    <citation type="submission" date="2016-06" db="EMBL/GenBank/DDBJ databases">
        <title>Parallel loss of symbiosis genes in relatives of nitrogen-fixing non-legume Parasponia.</title>
        <authorList>
            <person name="Van Velzen R."/>
            <person name="Holmer R."/>
            <person name="Bu F."/>
            <person name="Rutten L."/>
            <person name="Van Zeijl A."/>
            <person name="Liu W."/>
            <person name="Santuari L."/>
            <person name="Cao Q."/>
            <person name="Sharma T."/>
            <person name="Shen D."/>
            <person name="Roswanjaya Y."/>
            <person name="Wardhani T."/>
            <person name="Kalhor M.S."/>
            <person name="Jansen J."/>
            <person name="Van den Hoogen J."/>
            <person name="Gungor B."/>
            <person name="Hartog M."/>
            <person name="Hontelez J."/>
            <person name="Verver J."/>
            <person name="Yang W.-C."/>
            <person name="Schijlen E."/>
            <person name="Repin R."/>
            <person name="Schilthuizen M."/>
            <person name="Schranz E."/>
            <person name="Heidstra R."/>
            <person name="Miyata K."/>
            <person name="Fedorova E."/>
            <person name="Kohlen W."/>
            <person name="Bisseling T."/>
            <person name="Smit S."/>
            <person name="Geurts R."/>
        </authorList>
    </citation>
    <scope>NUCLEOTIDE SEQUENCE [LARGE SCALE GENOMIC DNA]</scope>
    <source>
        <strain evidence="2">cv. WU1-14</strain>
    </source>
</reference>
<gene>
    <name evidence="1" type="ORF">PanWU01x14_227250</name>
</gene>